<feature type="signal peptide" evidence="14">
    <location>
        <begin position="1"/>
        <end position="24"/>
    </location>
</feature>
<organism evidence="18 19">
    <name type="scientific">Chaetoceros tenuissimus</name>
    <dbReference type="NCBI Taxonomy" id="426638"/>
    <lineage>
        <taxon>Eukaryota</taxon>
        <taxon>Sar</taxon>
        <taxon>Stramenopiles</taxon>
        <taxon>Ochrophyta</taxon>
        <taxon>Bacillariophyta</taxon>
        <taxon>Coscinodiscophyceae</taxon>
        <taxon>Chaetocerotophycidae</taxon>
        <taxon>Chaetocerotales</taxon>
        <taxon>Chaetocerotaceae</taxon>
        <taxon>Chaetoceros</taxon>
    </lineage>
</organism>
<dbReference type="InterPro" id="IPR002192">
    <property type="entry name" value="PPDK_AMP/ATP-bd"/>
</dbReference>
<feature type="domain" description="PEP-utilising enzyme C-terminal" evidence="17">
    <location>
        <begin position="587"/>
        <end position="895"/>
    </location>
</feature>
<comment type="catalytic activity">
    <reaction evidence="13">
        <text>pyruvate + ATP + H2O = phosphoenolpyruvate + AMP + phosphate + 2 H(+)</text>
        <dbReference type="Rhea" id="RHEA:11364"/>
        <dbReference type="ChEBI" id="CHEBI:15361"/>
        <dbReference type="ChEBI" id="CHEBI:15377"/>
        <dbReference type="ChEBI" id="CHEBI:15378"/>
        <dbReference type="ChEBI" id="CHEBI:30616"/>
        <dbReference type="ChEBI" id="CHEBI:43474"/>
        <dbReference type="ChEBI" id="CHEBI:58702"/>
        <dbReference type="ChEBI" id="CHEBI:456215"/>
        <dbReference type="EC" id="2.7.9.2"/>
    </reaction>
</comment>
<dbReference type="Gene3D" id="3.50.30.10">
    <property type="entry name" value="Phosphohistidine domain"/>
    <property type="match status" value="1"/>
</dbReference>
<evidence type="ECO:0000256" key="1">
    <source>
        <dbReference type="ARBA" id="ARBA00001946"/>
    </source>
</evidence>
<evidence type="ECO:0000256" key="11">
    <source>
        <dbReference type="ARBA" id="ARBA00022842"/>
    </source>
</evidence>
<dbReference type="FunFam" id="3.30.1490.20:FF:000010">
    <property type="entry name" value="Phosphoenolpyruvate synthase"/>
    <property type="match status" value="1"/>
</dbReference>
<evidence type="ECO:0000256" key="7">
    <source>
        <dbReference type="ARBA" id="ARBA00022723"/>
    </source>
</evidence>
<dbReference type="GO" id="GO:0005524">
    <property type="term" value="F:ATP binding"/>
    <property type="evidence" value="ECO:0007669"/>
    <property type="project" value="UniProtKB-KW"/>
</dbReference>
<evidence type="ECO:0000259" key="16">
    <source>
        <dbReference type="Pfam" id="PF01326"/>
    </source>
</evidence>
<evidence type="ECO:0000256" key="13">
    <source>
        <dbReference type="ARBA" id="ARBA00047700"/>
    </source>
</evidence>
<comment type="pathway">
    <text evidence="3">Carbohydrate biosynthesis; gluconeogenesis.</text>
</comment>
<evidence type="ECO:0000256" key="9">
    <source>
        <dbReference type="ARBA" id="ARBA00022777"/>
    </source>
</evidence>
<keyword evidence="7" id="KW-0479">Metal-binding</keyword>
<accession>A0AAD3HBX0</accession>
<keyword evidence="10" id="KW-0067">ATP-binding</keyword>
<dbReference type="AlphaFoldDB" id="A0AAD3HBX0"/>
<evidence type="ECO:0000256" key="4">
    <source>
        <dbReference type="ARBA" id="ARBA00007837"/>
    </source>
</evidence>
<evidence type="ECO:0000256" key="8">
    <source>
        <dbReference type="ARBA" id="ARBA00022741"/>
    </source>
</evidence>
<dbReference type="InterPro" id="IPR008279">
    <property type="entry name" value="PEP-util_enz_mobile_dom"/>
</dbReference>
<dbReference type="FunFam" id="3.30.470.20:FF:000017">
    <property type="entry name" value="Phosphoenolpyruvate synthase"/>
    <property type="match status" value="1"/>
</dbReference>
<dbReference type="Gene3D" id="3.20.20.60">
    <property type="entry name" value="Phosphoenolpyruvate-binding domains"/>
    <property type="match status" value="1"/>
</dbReference>
<evidence type="ECO:0000256" key="12">
    <source>
        <dbReference type="ARBA" id="ARBA00033470"/>
    </source>
</evidence>
<gene>
    <name evidence="18" type="ORF">CTEN210_14381</name>
</gene>
<keyword evidence="6" id="KW-0808">Transferase</keyword>
<dbReference type="SUPFAM" id="SSF52009">
    <property type="entry name" value="Phosphohistidine domain"/>
    <property type="match status" value="1"/>
</dbReference>
<dbReference type="PANTHER" id="PTHR43030">
    <property type="entry name" value="PHOSPHOENOLPYRUVATE SYNTHASE"/>
    <property type="match status" value="1"/>
</dbReference>
<keyword evidence="11" id="KW-0460">Magnesium</keyword>
<evidence type="ECO:0000256" key="10">
    <source>
        <dbReference type="ARBA" id="ARBA00022840"/>
    </source>
</evidence>
<name>A0AAD3HBX0_9STRA</name>
<evidence type="ECO:0000313" key="19">
    <source>
        <dbReference type="Proteomes" id="UP001054902"/>
    </source>
</evidence>
<dbReference type="InterPro" id="IPR006319">
    <property type="entry name" value="PEP_synth"/>
</dbReference>
<feature type="domain" description="Pyruvate phosphate dikinase AMP/ATP-binding" evidence="16">
    <location>
        <begin position="121"/>
        <end position="454"/>
    </location>
</feature>
<dbReference type="InterPro" id="IPR036637">
    <property type="entry name" value="Phosphohistidine_dom_sf"/>
</dbReference>
<dbReference type="GO" id="GO:0008986">
    <property type="term" value="F:pyruvate, water dikinase activity"/>
    <property type="evidence" value="ECO:0007669"/>
    <property type="project" value="UniProtKB-EC"/>
</dbReference>
<dbReference type="InterPro" id="IPR015813">
    <property type="entry name" value="Pyrv/PenolPyrv_kinase-like_dom"/>
</dbReference>
<proteinExistence type="inferred from homology"/>
<evidence type="ECO:0000313" key="18">
    <source>
        <dbReference type="EMBL" id="GFH57905.1"/>
    </source>
</evidence>
<dbReference type="Gene3D" id="3.30.470.20">
    <property type="entry name" value="ATP-grasp fold, B domain"/>
    <property type="match status" value="1"/>
</dbReference>
<sequence length="910" mass="100816">MKFNFYNTALASVLLVSKFVASDGFTVSTNHVSANRRSLSLKEKPFLEDSNMDVVSNGVNEYTAREKEITEAIEKMSPGEILEDIKSRIISSSLPNREADFQALKASYVRWFQDLRSKDVAEVGGKNSSLGEMISQLAQSGIPVPNGFATTAKAYWDHIEGAGLKELIKSELDLLDAGEKDLADVGRTIRKAVSSAPLPPALEASICEFYQELSKTCGDEDLSVAVRSSATAEDLPEASFAGQQETYLNVRGEHDLIQACKDCYASLFTDRAITYRNEKGFDHTDVALSIGIQQMVRSDRGASGVMFTIDTESGFPDVVLINSSWGLGENVVQGAVSPDEFLVFKPTLNEKTLPIIRKNLGEKEKTMIFGRGAGSTVRNIDTPRSKRRRYSINDEDAKILATWAKKIEDHYSEIRGKKTPMDIEFAKDGRTGKLFIVQARPETVQSQTTVEKMVQYTLTEQNPPEPVVTGISVGQKIIHGEVCVIHDVQDLAKFRPGSILVTEMTDPDWVPIMKQSKGIITDHGGRTCHAAIVSRELGVPAVVGTGIGTEKLKDGDKVTLSCNGSNFGKMYKGELKYEKTVTDLEETHDTDTKVMLNIADPDLALRWWKLPIDGIGLCRMEFTIMEHVKAHPMALAHPEKISDPKVKEEIMEMTRHYKTPADYMVETLARGIGTLAAMAYPKPVILRMSDFKTNEYASLLGGADFEPEEENPMIGFRGASRYYSPRYSDGFALECKAVKYMREKLGLKNVIVMIPFCRTLSEADRVLKIMADNGLHRSDDFKVFMMCEIPSNVILAKEFAKRFDGFSIGSNDLTQLALGIDRDNENLAELYDERNEAVVTLIKDLIATAKAEGKKVGICGQAPSDIDGYAEMLADAGIDSISLNPDSVLAVRQRLMVHEDERKARDEFEI</sequence>
<dbReference type="PROSITE" id="PS00370">
    <property type="entry name" value="PEP_ENZYMES_PHOS_SITE"/>
    <property type="match status" value="1"/>
</dbReference>
<dbReference type="PRINTS" id="PR01736">
    <property type="entry name" value="PHPHTRNFRASE"/>
</dbReference>
<dbReference type="InterPro" id="IPR023151">
    <property type="entry name" value="PEP_util_CS"/>
</dbReference>
<feature type="domain" description="PEP-utilising enzyme mobile" evidence="15">
    <location>
        <begin position="495"/>
        <end position="562"/>
    </location>
</feature>
<keyword evidence="9" id="KW-0418">Kinase</keyword>
<evidence type="ECO:0000256" key="2">
    <source>
        <dbReference type="ARBA" id="ARBA00002988"/>
    </source>
</evidence>
<evidence type="ECO:0000256" key="3">
    <source>
        <dbReference type="ARBA" id="ARBA00004742"/>
    </source>
</evidence>
<dbReference type="InterPro" id="IPR040442">
    <property type="entry name" value="Pyrv_kinase-like_dom_sf"/>
</dbReference>
<dbReference type="InterPro" id="IPR013815">
    <property type="entry name" value="ATP_grasp_subdomain_1"/>
</dbReference>
<dbReference type="NCBIfam" id="TIGR01418">
    <property type="entry name" value="PEP_synth"/>
    <property type="match status" value="1"/>
</dbReference>
<dbReference type="NCBIfam" id="NF005057">
    <property type="entry name" value="PRK06464.1"/>
    <property type="match status" value="1"/>
</dbReference>
<comment type="caution">
    <text evidence="18">The sequence shown here is derived from an EMBL/GenBank/DDBJ whole genome shotgun (WGS) entry which is preliminary data.</text>
</comment>
<keyword evidence="19" id="KW-1185">Reference proteome</keyword>
<dbReference type="SUPFAM" id="SSF51621">
    <property type="entry name" value="Phosphoenolpyruvate/pyruvate domain"/>
    <property type="match status" value="1"/>
</dbReference>
<reference evidence="18 19" key="1">
    <citation type="journal article" date="2021" name="Sci. Rep.">
        <title>The genome of the diatom Chaetoceros tenuissimus carries an ancient integrated fragment of an extant virus.</title>
        <authorList>
            <person name="Hongo Y."/>
            <person name="Kimura K."/>
            <person name="Takaki Y."/>
            <person name="Yoshida Y."/>
            <person name="Baba S."/>
            <person name="Kobayashi G."/>
            <person name="Nagasaki K."/>
            <person name="Hano T."/>
            <person name="Tomaru Y."/>
        </authorList>
    </citation>
    <scope>NUCLEOTIDE SEQUENCE [LARGE SCALE GENOMIC DNA]</scope>
    <source>
        <strain evidence="18 19">NIES-3715</strain>
    </source>
</reference>
<comment type="function">
    <text evidence="2">Catalyzes the phosphorylation of pyruvate to phosphoenolpyruvate.</text>
</comment>
<dbReference type="Proteomes" id="UP001054902">
    <property type="component" value="Unassembled WGS sequence"/>
</dbReference>
<dbReference type="EC" id="2.7.9.2" evidence="5"/>
<keyword evidence="14" id="KW-0732">Signal</keyword>
<keyword evidence="8" id="KW-0547">Nucleotide-binding</keyword>
<dbReference type="GO" id="GO:0046872">
    <property type="term" value="F:metal ion binding"/>
    <property type="evidence" value="ECO:0007669"/>
    <property type="project" value="UniProtKB-KW"/>
</dbReference>
<dbReference type="Gene3D" id="3.30.1490.20">
    <property type="entry name" value="ATP-grasp fold, A domain"/>
    <property type="match status" value="1"/>
</dbReference>
<dbReference type="EMBL" id="BLLK01000060">
    <property type="protein sequence ID" value="GFH57905.1"/>
    <property type="molecule type" value="Genomic_DNA"/>
</dbReference>
<dbReference type="SUPFAM" id="SSF56059">
    <property type="entry name" value="Glutathione synthetase ATP-binding domain-like"/>
    <property type="match status" value="1"/>
</dbReference>
<evidence type="ECO:0000256" key="5">
    <source>
        <dbReference type="ARBA" id="ARBA00011996"/>
    </source>
</evidence>
<comment type="similarity">
    <text evidence="4">Belongs to the PEP-utilizing enzyme family.</text>
</comment>
<dbReference type="Pfam" id="PF00391">
    <property type="entry name" value="PEP-utilizers"/>
    <property type="match status" value="1"/>
</dbReference>
<evidence type="ECO:0000256" key="14">
    <source>
        <dbReference type="SAM" id="SignalP"/>
    </source>
</evidence>
<dbReference type="Pfam" id="PF02896">
    <property type="entry name" value="PEP-utilizers_C"/>
    <property type="match status" value="1"/>
</dbReference>
<dbReference type="PANTHER" id="PTHR43030:SF1">
    <property type="entry name" value="PHOSPHOENOLPYRUVATE SYNTHASE"/>
    <property type="match status" value="1"/>
</dbReference>
<comment type="cofactor">
    <cofactor evidence="1">
        <name>Mg(2+)</name>
        <dbReference type="ChEBI" id="CHEBI:18420"/>
    </cofactor>
</comment>
<feature type="chain" id="PRO_5042161818" description="pyruvate, water dikinase" evidence="14">
    <location>
        <begin position="25"/>
        <end position="910"/>
    </location>
</feature>
<evidence type="ECO:0000259" key="17">
    <source>
        <dbReference type="Pfam" id="PF02896"/>
    </source>
</evidence>
<dbReference type="InterPro" id="IPR000121">
    <property type="entry name" value="PEP_util_C"/>
</dbReference>
<dbReference type="Pfam" id="PF01326">
    <property type="entry name" value="PPDK_N"/>
    <property type="match status" value="1"/>
</dbReference>
<evidence type="ECO:0000256" key="6">
    <source>
        <dbReference type="ARBA" id="ARBA00022679"/>
    </source>
</evidence>
<protein>
    <recommendedName>
        <fullName evidence="5">pyruvate, water dikinase</fullName>
        <ecNumber evidence="5">2.7.9.2</ecNumber>
    </recommendedName>
    <alternativeName>
        <fullName evidence="12">Pyruvate, water dikinase</fullName>
    </alternativeName>
</protein>
<dbReference type="InterPro" id="IPR018274">
    <property type="entry name" value="PEP_util_AS"/>
</dbReference>
<evidence type="ECO:0000259" key="15">
    <source>
        <dbReference type="Pfam" id="PF00391"/>
    </source>
</evidence>
<dbReference type="PROSITE" id="PS00742">
    <property type="entry name" value="PEP_ENZYMES_2"/>
    <property type="match status" value="1"/>
</dbReference>